<dbReference type="InterPro" id="IPR010982">
    <property type="entry name" value="Lambda_DNA-bd_dom_sf"/>
</dbReference>
<dbReference type="InterPro" id="IPR000843">
    <property type="entry name" value="HTH_LacI"/>
</dbReference>
<reference evidence="5" key="1">
    <citation type="journal article" date="2020" name="mSystems">
        <title>Genome- and Community-Level Interaction Insights into Carbon Utilization and Element Cycling Functions of Hydrothermarchaeota in Hydrothermal Sediment.</title>
        <authorList>
            <person name="Zhou Z."/>
            <person name="Liu Y."/>
            <person name="Xu W."/>
            <person name="Pan J."/>
            <person name="Luo Z.H."/>
            <person name="Li M."/>
        </authorList>
    </citation>
    <scope>NUCLEOTIDE SEQUENCE [LARGE SCALE GENOMIC DNA]</scope>
    <source>
        <strain evidence="5">SpSt-81</strain>
    </source>
</reference>
<proteinExistence type="predicted"/>
<organism evidence="5">
    <name type="scientific">Dictyoglomus thermophilum</name>
    <dbReference type="NCBI Taxonomy" id="14"/>
    <lineage>
        <taxon>Bacteria</taxon>
        <taxon>Pseudomonadati</taxon>
        <taxon>Dictyoglomota</taxon>
        <taxon>Dictyoglomia</taxon>
        <taxon>Dictyoglomales</taxon>
        <taxon>Dictyoglomaceae</taxon>
        <taxon>Dictyoglomus</taxon>
    </lineage>
</organism>
<sequence>MKRSKNNVTIKDIANRLGVSITTVSRVLNYDETFNVSSELKRKIFEVAEELNYEVKPKKRKRTSRLLIIRTISEDLEMQDLYYLSLRVILEKLAKYMNIDTVTIHKDDMFNIDLKDINGIAIIGVLNNEELSNLLTKSSNIVVLDAYVENPVIDCVIINMKQAVKDAIDYLFSLGHREIGFIGGDIMDKREYYFRKYVKEKGLSINENYIKRGDYTPNGGYKAAKELLAHNINPTAIFVANDSMAIGVYRALFEASLKIPEDISIVGFNNISISKFLNPPLTTISIPIEDLVETAINLLLERIEKNRKNSKKVIIATELVVRNSCKEISL</sequence>
<dbReference type="CDD" id="cd01392">
    <property type="entry name" value="HTH_LacI"/>
    <property type="match status" value="1"/>
</dbReference>
<dbReference type="Gene3D" id="3.40.50.2300">
    <property type="match status" value="2"/>
</dbReference>
<dbReference type="InterPro" id="IPR028082">
    <property type="entry name" value="Peripla_BP_I"/>
</dbReference>
<feature type="domain" description="HTH lacI-type" evidence="4">
    <location>
        <begin position="8"/>
        <end position="64"/>
    </location>
</feature>
<evidence type="ECO:0000313" key="5">
    <source>
        <dbReference type="EMBL" id="HFX13105.1"/>
    </source>
</evidence>
<evidence type="ECO:0000259" key="4">
    <source>
        <dbReference type="PROSITE" id="PS50932"/>
    </source>
</evidence>
<dbReference type="GO" id="GO:0003700">
    <property type="term" value="F:DNA-binding transcription factor activity"/>
    <property type="evidence" value="ECO:0007669"/>
    <property type="project" value="TreeGrafter"/>
</dbReference>
<evidence type="ECO:0000256" key="2">
    <source>
        <dbReference type="ARBA" id="ARBA00023125"/>
    </source>
</evidence>
<dbReference type="SUPFAM" id="SSF47413">
    <property type="entry name" value="lambda repressor-like DNA-binding domains"/>
    <property type="match status" value="1"/>
</dbReference>
<dbReference type="PROSITE" id="PS50932">
    <property type="entry name" value="HTH_LACI_2"/>
    <property type="match status" value="1"/>
</dbReference>
<dbReference type="PANTHER" id="PTHR30146">
    <property type="entry name" value="LACI-RELATED TRANSCRIPTIONAL REPRESSOR"/>
    <property type="match status" value="1"/>
</dbReference>
<dbReference type="EMBL" id="DTIN01000009">
    <property type="protein sequence ID" value="HFX13105.1"/>
    <property type="molecule type" value="Genomic_DNA"/>
</dbReference>
<name>A0A7C3RVU3_DICTH</name>
<dbReference type="PRINTS" id="PR00036">
    <property type="entry name" value="HTHLACI"/>
</dbReference>
<keyword evidence="3" id="KW-0804">Transcription</keyword>
<dbReference type="SUPFAM" id="SSF53822">
    <property type="entry name" value="Periplasmic binding protein-like I"/>
    <property type="match status" value="1"/>
</dbReference>
<accession>A0A7C3RVU3</accession>
<dbReference type="Pfam" id="PF13377">
    <property type="entry name" value="Peripla_BP_3"/>
    <property type="match status" value="1"/>
</dbReference>
<evidence type="ECO:0000256" key="3">
    <source>
        <dbReference type="ARBA" id="ARBA00023163"/>
    </source>
</evidence>
<keyword evidence="2 5" id="KW-0238">DNA-binding</keyword>
<evidence type="ECO:0000256" key="1">
    <source>
        <dbReference type="ARBA" id="ARBA00023015"/>
    </source>
</evidence>
<dbReference type="Gene3D" id="1.10.260.40">
    <property type="entry name" value="lambda repressor-like DNA-binding domains"/>
    <property type="match status" value="1"/>
</dbReference>
<comment type="caution">
    <text evidence="5">The sequence shown here is derived from an EMBL/GenBank/DDBJ whole genome shotgun (WGS) entry which is preliminary data.</text>
</comment>
<gene>
    <name evidence="5" type="ORF">ENW00_02965</name>
</gene>
<dbReference type="AlphaFoldDB" id="A0A7C3RVU3"/>
<dbReference type="CDD" id="cd01544">
    <property type="entry name" value="PBP1_GalR"/>
    <property type="match status" value="1"/>
</dbReference>
<dbReference type="Pfam" id="PF00356">
    <property type="entry name" value="LacI"/>
    <property type="match status" value="1"/>
</dbReference>
<dbReference type="InterPro" id="IPR046335">
    <property type="entry name" value="LacI/GalR-like_sensor"/>
</dbReference>
<dbReference type="GO" id="GO:0000976">
    <property type="term" value="F:transcription cis-regulatory region binding"/>
    <property type="evidence" value="ECO:0007669"/>
    <property type="project" value="TreeGrafter"/>
</dbReference>
<protein>
    <submittedName>
        <fullName evidence="5">LacI family DNA-binding transcriptional regulator</fullName>
    </submittedName>
</protein>
<dbReference type="PANTHER" id="PTHR30146:SF149">
    <property type="entry name" value="HTH-TYPE TRANSCRIPTIONAL REGULATOR EBGR"/>
    <property type="match status" value="1"/>
</dbReference>
<dbReference type="SMART" id="SM00354">
    <property type="entry name" value="HTH_LACI"/>
    <property type="match status" value="1"/>
</dbReference>
<keyword evidence="1" id="KW-0805">Transcription regulation</keyword>